<proteinExistence type="predicted"/>
<dbReference type="AlphaFoldDB" id="A0A8H8A244"/>
<dbReference type="Proteomes" id="UP000673691">
    <property type="component" value="Unassembled WGS sequence"/>
</dbReference>
<gene>
    <name evidence="2" type="ORF">BJ554DRAFT_6701</name>
</gene>
<comment type="caution">
    <text evidence="2">The sequence shown here is derived from an EMBL/GenBank/DDBJ whole genome shotgun (WGS) entry which is preliminary data.</text>
</comment>
<evidence type="ECO:0000313" key="2">
    <source>
        <dbReference type="EMBL" id="KAG5463531.1"/>
    </source>
</evidence>
<dbReference type="EMBL" id="JAEFCI010000464">
    <property type="protein sequence ID" value="KAG5463531.1"/>
    <property type="molecule type" value="Genomic_DNA"/>
</dbReference>
<evidence type="ECO:0000313" key="3">
    <source>
        <dbReference type="Proteomes" id="UP000673691"/>
    </source>
</evidence>
<sequence length="227" mass="24470">MRSPALPQPARSGFPSLPGGEKSGSRDSLGAPEWRAPTTPCVRLAKSAPSPLSWRVFVKSSSSSKGLPVKPPPSRPQLLAPPAQSADMLPYHLRLCRKPFPAGPLLRCRMTARACGSARVHPRGAVAASRGACGRPEASSALSPWRLHLRAYHSLHEKQASVMNDTVDKTSPDFKTNAAAMAELVDRLGRDVEKIKMGAPSQTLSWTSSVYTEKDVNPFGQRATQKK</sequence>
<organism evidence="2 3">
    <name type="scientific">Olpidium bornovanus</name>
    <dbReference type="NCBI Taxonomy" id="278681"/>
    <lineage>
        <taxon>Eukaryota</taxon>
        <taxon>Fungi</taxon>
        <taxon>Fungi incertae sedis</taxon>
        <taxon>Olpidiomycota</taxon>
        <taxon>Olpidiomycotina</taxon>
        <taxon>Olpidiomycetes</taxon>
        <taxon>Olpidiales</taxon>
        <taxon>Olpidiaceae</taxon>
        <taxon>Olpidium</taxon>
    </lineage>
</organism>
<accession>A0A8H8A244</accession>
<feature type="region of interest" description="Disordered" evidence="1">
    <location>
        <begin position="62"/>
        <end position="82"/>
    </location>
</feature>
<feature type="region of interest" description="Disordered" evidence="1">
    <location>
        <begin position="1"/>
        <end position="41"/>
    </location>
</feature>
<reference evidence="2 3" key="1">
    <citation type="journal article" name="Sci. Rep.">
        <title>Genome-scale phylogenetic analyses confirm Olpidium as the closest living zoosporic fungus to the non-flagellated, terrestrial fungi.</title>
        <authorList>
            <person name="Chang Y."/>
            <person name="Rochon D."/>
            <person name="Sekimoto S."/>
            <person name="Wang Y."/>
            <person name="Chovatia M."/>
            <person name="Sandor L."/>
            <person name="Salamov A."/>
            <person name="Grigoriev I.V."/>
            <person name="Stajich J.E."/>
            <person name="Spatafora J.W."/>
        </authorList>
    </citation>
    <scope>NUCLEOTIDE SEQUENCE [LARGE SCALE GENOMIC DNA]</scope>
    <source>
        <strain evidence="2">S191</strain>
    </source>
</reference>
<protein>
    <submittedName>
        <fullName evidence="2">Uncharacterized protein</fullName>
    </submittedName>
</protein>
<name>A0A8H8A244_9FUNG</name>
<evidence type="ECO:0000256" key="1">
    <source>
        <dbReference type="SAM" id="MobiDB-lite"/>
    </source>
</evidence>
<keyword evidence="3" id="KW-1185">Reference proteome</keyword>